<keyword evidence="4" id="KW-0547">Nucleotide-binding</keyword>
<dbReference type="FunFam" id="3.40.50.300:FF:000668">
    <property type="entry name" value="Chromosomal replication initiator protein DnaA"/>
    <property type="match status" value="1"/>
</dbReference>
<dbReference type="InterPro" id="IPR027417">
    <property type="entry name" value="P-loop_NTPase"/>
</dbReference>
<dbReference type="InterPro" id="IPR018312">
    <property type="entry name" value="Chromosome_initiator_DnaA_CS"/>
</dbReference>
<keyword evidence="2" id="KW-0963">Cytoplasm</keyword>
<dbReference type="SUPFAM" id="SSF48295">
    <property type="entry name" value="TrpR-like"/>
    <property type="match status" value="1"/>
</dbReference>
<dbReference type="InterPro" id="IPR013159">
    <property type="entry name" value="DnaA_C"/>
</dbReference>
<dbReference type="InterPro" id="IPR010921">
    <property type="entry name" value="Trp_repressor/repl_initiator"/>
</dbReference>
<dbReference type="InterPro" id="IPR024633">
    <property type="entry name" value="DnaA_N_dom"/>
</dbReference>
<dbReference type="InterPro" id="IPR013317">
    <property type="entry name" value="DnaA_dom"/>
</dbReference>
<gene>
    <name evidence="11" type="ORF">UFOPK2683_00483</name>
</gene>
<reference evidence="11" key="1">
    <citation type="submission" date="2020-05" db="EMBL/GenBank/DDBJ databases">
        <authorList>
            <person name="Chiriac C."/>
            <person name="Salcher M."/>
            <person name="Ghai R."/>
            <person name="Kavagutti S V."/>
        </authorList>
    </citation>
    <scope>NUCLEOTIDE SEQUENCE</scope>
</reference>
<dbReference type="CDD" id="cd06571">
    <property type="entry name" value="Bac_DnaA_C"/>
    <property type="match status" value="1"/>
</dbReference>
<dbReference type="Pfam" id="PF00308">
    <property type="entry name" value="Bac_DnaA"/>
    <property type="match status" value="1"/>
</dbReference>
<dbReference type="PANTHER" id="PTHR30050">
    <property type="entry name" value="CHROMOSOMAL REPLICATION INITIATOR PROTEIN DNAA"/>
    <property type="match status" value="1"/>
</dbReference>
<evidence type="ECO:0000256" key="7">
    <source>
        <dbReference type="ARBA" id="ARBA00023125"/>
    </source>
</evidence>
<evidence type="ECO:0000256" key="5">
    <source>
        <dbReference type="ARBA" id="ARBA00022840"/>
    </source>
</evidence>
<dbReference type="PRINTS" id="PR00051">
    <property type="entry name" value="DNAA"/>
</dbReference>
<dbReference type="Pfam" id="PF11638">
    <property type="entry name" value="DnaA_N"/>
    <property type="match status" value="1"/>
</dbReference>
<dbReference type="InterPro" id="IPR003593">
    <property type="entry name" value="AAA+_ATPase"/>
</dbReference>
<evidence type="ECO:0000256" key="6">
    <source>
        <dbReference type="ARBA" id="ARBA00023121"/>
    </source>
</evidence>
<comment type="similarity">
    <text evidence="1">Belongs to the DnaA family.</text>
</comment>
<keyword evidence="7" id="KW-0238">DNA-binding</keyword>
<protein>
    <submittedName>
        <fullName evidence="11">Unannotated protein</fullName>
    </submittedName>
</protein>
<dbReference type="NCBIfam" id="NF010686">
    <property type="entry name" value="PRK14086.1"/>
    <property type="match status" value="1"/>
</dbReference>
<dbReference type="GO" id="GO:0006275">
    <property type="term" value="P:regulation of DNA replication"/>
    <property type="evidence" value="ECO:0007669"/>
    <property type="project" value="InterPro"/>
</dbReference>
<feature type="domain" description="AAA+ ATPase" evidence="9">
    <location>
        <begin position="189"/>
        <end position="318"/>
    </location>
</feature>
<dbReference type="EMBL" id="CAEZYK010000018">
    <property type="protein sequence ID" value="CAB4719169.1"/>
    <property type="molecule type" value="Genomic_DNA"/>
</dbReference>
<dbReference type="Pfam" id="PF08299">
    <property type="entry name" value="Bac_DnaA_C"/>
    <property type="match status" value="1"/>
</dbReference>
<dbReference type="GO" id="GO:0005524">
    <property type="term" value="F:ATP binding"/>
    <property type="evidence" value="ECO:0007669"/>
    <property type="project" value="UniProtKB-KW"/>
</dbReference>
<dbReference type="NCBIfam" id="TIGR00362">
    <property type="entry name" value="DnaA"/>
    <property type="match status" value="1"/>
</dbReference>
<dbReference type="GO" id="GO:0008289">
    <property type="term" value="F:lipid binding"/>
    <property type="evidence" value="ECO:0007669"/>
    <property type="project" value="UniProtKB-KW"/>
</dbReference>
<dbReference type="Gene3D" id="3.40.50.300">
    <property type="entry name" value="P-loop containing nucleotide triphosphate hydrolases"/>
    <property type="match status" value="1"/>
</dbReference>
<dbReference type="SUPFAM" id="SSF52540">
    <property type="entry name" value="P-loop containing nucleoside triphosphate hydrolases"/>
    <property type="match status" value="1"/>
</dbReference>
<dbReference type="Gene3D" id="3.30.300.180">
    <property type="match status" value="1"/>
</dbReference>
<evidence type="ECO:0000259" key="9">
    <source>
        <dbReference type="SMART" id="SM00382"/>
    </source>
</evidence>
<keyword evidence="6" id="KW-0446">Lipid-binding</keyword>
<dbReference type="InterPro" id="IPR038454">
    <property type="entry name" value="DnaA_N_sf"/>
</dbReference>
<sequence>MGRDPRGSRPGNTSVEADHKMAAMTATNPEAAGTNAGDSGDETANRIWEQSARRLRAELADATWHTWFQGVKAVRFENGTLVLSTPNSISADRIRSNYRPMLIDAVATAAGEQVEVELITELNPEPDFFEPKPSVPKTSSAASAASARGSELPTGTLNPRYTFDAFVIGSGNRFAHAAALSVAEAPASGYNPLFIYGPAGLGKTHLLHAIGHYVLNLYPKKRVRYVTTEAMMNDFVEAIRDRSRMATFKRNIRELDILLIDDIQFLERSQELQEEFFHTFNHVHGASGQIVISSDRTPKSIATLEDRLRTRFEWGLITDVQPPEFETRLAILRKKAEADHLGHIPDEVMDFIASNIKENIRELEGALIRISAYGSLNQSPLSAEVAKSVLADILPNTKPREVTAALVLEETALMFGWEVADLCGRSRRRPLVAARQTGMYVMREMTDFSYPRIADAFGGRDHTTVMYAVDKIRREMGERHTTFEQVNELIARIRLGSDT</sequence>
<dbReference type="PANTHER" id="PTHR30050:SF2">
    <property type="entry name" value="CHROMOSOMAL REPLICATION INITIATOR PROTEIN DNAA"/>
    <property type="match status" value="1"/>
</dbReference>
<evidence type="ECO:0000256" key="8">
    <source>
        <dbReference type="SAM" id="MobiDB-lite"/>
    </source>
</evidence>
<feature type="region of interest" description="Disordered" evidence="8">
    <location>
        <begin position="125"/>
        <end position="151"/>
    </location>
</feature>
<proteinExistence type="inferred from homology"/>
<dbReference type="InterPro" id="IPR020591">
    <property type="entry name" value="Chromosome_initiator_DnaA-like"/>
</dbReference>
<dbReference type="SMART" id="SM00760">
    <property type="entry name" value="Bac_DnaA_C"/>
    <property type="match status" value="1"/>
</dbReference>
<evidence type="ECO:0000259" key="10">
    <source>
        <dbReference type="SMART" id="SM00760"/>
    </source>
</evidence>
<dbReference type="Gene3D" id="1.10.1750.10">
    <property type="match status" value="1"/>
</dbReference>
<dbReference type="InterPro" id="IPR001957">
    <property type="entry name" value="Chromosome_initiator_DnaA"/>
</dbReference>
<evidence type="ECO:0000313" key="11">
    <source>
        <dbReference type="EMBL" id="CAB4719169.1"/>
    </source>
</evidence>
<keyword evidence="5" id="KW-0067">ATP-binding</keyword>
<accession>A0A6J6R7W0</accession>
<evidence type="ECO:0000256" key="3">
    <source>
        <dbReference type="ARBA" id="ARBA00022705"/>
    </source>
</evidence>
<dbReference type="SMART" id="SM00382">
    <property type="entry name" value="AAA"/>
    <property type="match status" value="1"/>
</dbReference>
<dbReference type="GO" id="GO:0005886">
    <property type="term" value="C:plasma membrane"/>
    <property type="evidence" value="ECO:0007669"/>
    <property type="project" value="TreeGrafter"/>
</dbReference>
<dbReference type="GO" id="GO:0006270">
    <property type="term" value="P:DNA replication initiation"/>
    <property type="evidence" value="ECO:0007669"/>
    <property type="project" value="InterPro"/>
</dbReference>
<dbReference type="CDD" id="cd00009">
    <property type="entry name" value="AAA"/>
    <property type="match status" value="1"/>
</dbReference>
<feature type="region of interest" description="Disordered" evidence="8">
    <location>
        <begin position="1"/>
        <end position="42"/>
    </location>
</feature>
<keyword evidence="3" id="KW-0235">DNA replication</keyword>
<evidence type="ECO:0000256" key="4">
    <source>
        <dbReference type="ARBA" id="ARBA00022741"/>
    </source>
</evidence>
<evidence type="ECO:0000256" key="1">
    <source>
        <dbReference type="ARBA" id="ARBA00006583"/>
    </source>
</evidence>
<dbReference type="HAMAP" id="MF_00377">
    <property type="entry name" value="DnaA_bact"/>
    <property type="match status" value="1"/>
</dbReference>
<dbReference type="FunFam" id="1.10.8.60:FF:000003">
    <property type="entry name" value="Chromosomal replication initiator protein DnaA"/>
    <property type="match status" value="1"/>
</dbReference>
<dbReference type="PROSITE" id="PS01008">
    <property type="entry name" value="DNAA"/>
    <property type="match status" value="1"/>
</dbReference>
<dbReference type="GO" id="GO:0003688">
    <property type="term" value="F:DNA replication origin binding"/>
    <property type="evidence" value="ECO:0007669"/>
    <property type="project" value="InterPro"/>
</dbReference>
<feature type="domain" description="Chromosomal replication initiator DnaA C-terminal" evidence="10">
    <location>
        <begin position="403"/>
        <end position="472"/>
    </location>
</feature>
<evidence type="ECO:0000256" key="2">
    <source>
        <dbReference type="ARBA" id="ARBA00022490"/>
    </source>
</evidence>
<dbReference type="Gene3D" id="1.10.8.60">
    <property type="match status" value="1"/>
</dbReference>
<dbReference type="AlphaFoldDB" id="A0A6J6R7W0"/>
<organism evidence="11">
    <name type="scientific">freshwater metagenome</name>
    <dbReference type="NCBI Taxonomy" id="449393"/>
    <lineage>
        <taxon>unclassified sequences</taxon>
        <taxon>metagenomes</taxon>
        <taxon>ecological metagenomes</taxon>
    </lineage>
</organism>
<name>A0A6J6R7W0_9ZZZZ</name>